<evidence type="ECO:0000313" key="1">
    <source>
        <dbReference type="EMBL" id="ROP44675.1"/>
    </source>
</evidence>
<dbReference type="Gene3D" id="3.80.10.10">
    <property type="entry name" value="Ribonuclease Inhibitor"/>
    <property type="match status" value="1"/>
</dbReference>
<dbReference type="Proteomes" id="UP000276232">
    <property type="component" value="Unassembled WGS sequence"/>
</dbReference>
<dbReference type="SUPFAM" id="SSF52058">
    <property type="entry name" value="L domain-like"/>
    <property type="match status" value="1"/>
</dbReference>
<protein>
    <recommendedName>
        <fullName evidence="3">Leucine rich repeat (LRR) protein</fullName>
    </recommendedName>
</protein>
<dbReference type="AlphaFoldDB" id="A0A3N1HQB2"/>
<name>A0A3N1HQB2_9ACTN</name>
<dbReference type="EMBL" id="RJKN01000002">
    <property type="protein sequence ID" value="ROP44675.1"/>
    <property type="molecule type" value="Genomic_DNA"/>
</dbReference>
<evidence type="ECO:0008006" key="3">
    <source>
        <dbReference type="Google" id="ProtNLM"/>
    </source>
</evidence>
<accession>A0A3N1HQB2</accession>
<proteinExistence type="predicted"/>
<dbReference type="InParanoid" id="A0A3N1HQB2"/>
<reference evidence="1 2" key="1">
    <citation type="journal article" date="2015" name="Stand. Genomic Sci.">
        <title>Genomic Encyclopedia of Bacterial and Archaeal Type Strains, Phase III: the genomes of soil and plant-associated and newly described type strains.</title>
        <authorList>
            <person name="Whitman W.B."/>
            <person name="Woyke T."/>
            <person name="Klenk H.P."/>
            <person name="Zhou Y."/>
            <person name="Lilburn T.G."/>
            <person name="Beck B.J."/>
            <person name="De Vos P."/>
            <person name="Vandamme P."/>
            <person name="Eisen J.A."/>
            <person name="Garrity G."/>
            <person name="Hugenholtz P."/>
            <person name="Kyrpides N.C."/>
        </authorList>
    </citation>
    <scope>NUCLEOTIDE SEQUENCE [LARGE SCALE GENOMIC DNA]</scope>
    <source>
        <strain evidence="1 2">CECT 7306</strain>
    </source>
</reference>
<sequence length="275" mass="30443">MLPSSRLSLAGGRLHVVVDGSEEPRPGHLRALARITARVYVLQMPQGHHGLDWLMPIAGRMEELFVAGHECEDLSALQHFTRLRSLSLVGRPHPQGPPLTHVADRLHEYGGPWFPALDPVLASPVLRDLMLEQPPRDLTARLTAPLEHLRLLSARKLTTIPVLTCTDTLTSLEIAGGRDLDLTGVAAYTRLDRLDLYGRTPLTSFSELTRSPTLRRLFLEHCYAVDDIDALKQLSLDELRIIGRPESLDPYFLSTARGLGVRKFSAPPGDTPRGS</sequence>
<organism evidence="1 2">
    <name type="scientific">Pseudokineococcus lusitanus</name>
    <dbReference type="NCBI Taxonomy" id="763993"/>
    <lineage>
        <taxon>Bacteria</taxon>
        <taxon>Bacillati</taxon>
        <taxon>Actinomycetota</taxon>
        <taxon>Actinomycetes</taxon>
        <taxon>Kineosporiales</taxon>
        <taxon>Kineosporiaceae</taxon>
        <taxon>Pseudokineococcus</taxon>
    </lineage>
</organism>
<keyword evidence="2" id="KW-1185">Reference proteome</keyword>
<comment type="caution">
    <text evidence="1">The sequence shown here is derived from an EMBL/GenBank/DDBJ whole genome shotgun (WGS) entry which is preliminary data.</text>
</comment>
<gene>
    <name evidence="1" type="ORF">EDC03_0801</name>
</gene>
<evidence type="ECO:0000313" key="2">
    <source>
        <dbReference type="Proteomes" id="UP000276232"/>
    </source>
</evidence>
<dbReference type="RefSeq" id="WP_123378927.1">
    <property type="nucleotide sequence ID" value="NZ_RJKN01000002.1"/>
</dbReference>
<dbReference type="InterPro" id="IPR032675">
    <property type="entry name" value="LRR_dom_sf"/>
</dbReference>